<comment type="caution">
    <text evidence="3">The sequence shown here is derived from an EMBL/GenBank/DDBJ whole genome shotgun (WGS) entry which is preliminary data.</text>
</comment>
<keyword evidence="4" id="KW-1185">Reference proteome</keyword>
<evidence type="ECO:0000313" key="3">
    <source>
        <dbReference type="EMBL" id="CAA7024450.1"/>
    </source>
</evidence>
<dbReference type="GO" id="GO:0003723">
    <property type="term" value="F:RNA binding"/>
    <property type="evidence" value="ECO:0007669"/>
    <property type="project" value="InterPro"/>
</dbReference>
<dbReference type="Pfam" id="PF01535">
    <property type="entry name" value="PPR"/>
    <property type="match status" value="2"/>
</dbReference>
<feature type="repeat" description="PPR" evidence="2">
    <location>
        <begin position="24"/>
        <end position="59"/>
    </location>
</feature>
<dbReference type="InterPro" id="IPR002885">
    <property type="entry name" value="PPR_rpt"/>
</dbReference>
<evidence type="ECO:0008006" key="5">
    <source>
        <dbReference type="Google" id="ProtNLM"/>
    </source>
</evidence>
<protein>
    <recommendedName>
        <fullName evidence="5">Pentatricopeptide repeat-containing protein</fullName>
    </recommendedName>
</protein>
<proteinExistence type="predicted"/>
<dbReference type="Gene3D" id="1.25.40.10">
    <property type="entry name" value="Tetratricopeptide repeat domain"/>
    <property type="match status" value="1"/>
</dbReference>
<dbReference type="GO" id="GO:0009451">
    <property type="term" value="P:RNA modification"/>
    <property type="evidence" value="ECO:0007669"/>
    <property type="project" value="InterPro"/>
</dbReference>
<dbReference type="InterPro" id="IPR011990">
    <property type="entry name" value="TPR-like_helical_dom_sf"/>
</dbReference>
<evidence type="ECO:0000313" key="4">
    <source>
        <dbReference type="Proteomes" id="UP000467841"/>
    </source>
</evidence>
<accession>A0A6D2I8B2</accession>
<sequence>MEMYFKTGLVDSAMGVFDTTDEKDLIFWNTVITGLARTGRAAESLTVFNQLLMHRGLKPDRVTFIGSLVACCHGGFVNEGIQIFSSMEKCHGVNPGNEHYACLVELLCRGGMVNEAKDIAENMPFEPSSHVWEPILCASLDLGDTRLAERVAERMLECEPKSTFPYLVLIKIYEMTWRWEKSVRIRYAMNEHKLKCAQGSSKIGLKSSVYRFEADQLQIHGGYDTCETLELLSWDSDDQRTQWSAEHVY</sequence>
<keyword evidence="1" id="KW-0677">Repeat</keyword>
<dbReference type="FunFam" id="1.25.40.10:FF:000158">
    <property type="entry name" value="pentatricopeptide repeat-containing protein At2g33680"/>
    <property type="match status" value="1"/>
</dbReference>
<dbReference type="GO" id="GO:0099402">
    <property type="term" value="P:plant organ development"/>
    <property type="evidence" value="ECO:0007669"/>
    <property type="project" value="UniProtKB-ARBA"/>
</dbReference>
<name>A0A6D2I8B2_9BRAS</name>
<dbReference type="EMBL" id="CACVBM020000888">
    <property type="protein sequence ID" value="CAA7024450.1"/>
    <property type="molecule type" value="Genomic_DNA"/>
</dbReference>
<dbReference type="PROSITE" id="PS51375">
    <property type="entry name" value="PPR"/>
    <property type="match status" value="1"/>
</dbReference>
<dbReference type="OrthoDB" id="1113248at2759"/>
<organism evidence="3 4">
    <name type="scientific">Microthlaspi erraticum</name>
    <dbReference type="NCBI Taxonomy" id="1685480"/>
    <lineage>
        <taxon>Eukaryota</taxon>
        <taxon>Viridiplantae</taxon>
        <taxon>Streptophyta</taxon>
        <taxon>Embryophyta</taxon>
        <taxon>Tracheophyta</taxon>
        <taxon>Spermatophyta</taxon>
        <taxon>Magnoliopsida</taxon>
        <taxon>eudicotyledons</taxon>
        <taxon>Gunneridae</taxon>
        <taxon>Pentapetalae</taxon>
        <taxon>rosids</taxon>
        <taxon>malvids</taxon>
        <taxon>Brassicales</taxon>
        <taxon>Brassicaceae</taxon>
        <taxon>Coluteocarpeae</taxon>
        <taxon>Microthlaspi</taxon>
    </lineage>
</organism>
<evidence type="ECO:0000256" key="1">
    <source>
        <dbReference type="ARBA" id="ARBA00022737"/>
    </source>
</evidence>
<dbReference type="Proteomes" id="UP000467841">
    <property type="component" value="Unassembled WGS sequence"/>
</dbReference>
<dbReference type="PANTHER" id="PTHR47926">
    <property type="entry name" value="PENTATRICOPEPTIDE REPEAT-CONTAINING PROTEIN"/>
    <property type="match status" value="1"/>
</dbReference>
<dbReference type="PANTHER" id="PTHR47926:SF479">
    <property type="entry name" value="PENTACOTRIPEPTIDE-REPEAT REGION OF PRORP DOMAIN-CONTAINING PROTEIN"/>
    <property type="match status" value="1"/>
</dbReference>
<reference evidence="3" key="1">
    <citation type="submission" date="2020-01" db="EMBL/GenBank/DDBJ databases">
        <authorList>
            <person name="Mishra B."/>
        </authorList>
    </citation>
    <scope>NUCLEOTIDE SEQUENCE [LARGE SCALE GENOMIC DNA]</scope>
</reference>
<dbReference type="InterPro" id="IPR046960">
    <property type="entry name" value="PPR_At4g14850-like_plant"/>
</dbReference>
<dbReference type="AlphaFoldDB" id="A0A6D2I8B2"/>
<evidence type="ECO:0000256" key="2">
    <source>
        <dbReference type="PROSITE-ProRule" id="PRU00708"/>
    </source>
</evidence>
<dbReference type="NCBIfam" id="TIGR00756">
    <property type="entry name" value="PPR"/>
    <property type="match status" value="1"/>
</dbReference>
<gene>
    <name evidence="3" type="ORF">MERR_LOCUS11685</name>
</gene>